<accession>A0A919NQA9</accession>
<dbReference type="InterPro" id="IPR001867">
    <property type="entry name" value="OmpR/PhoB-type_DNA-bd"/>
</dbReference>
<dbReference type="InterPro" id="IPR016032">
    <property type="entry name" value="Sig_transdc_resp-reg_C-effctor"/>
</dbReference>
<proteinExistence type="inferred from homology"/>
<evidence type="ECO:0000256" key="4">
    <source>
        <dbReference type="ARBA" id="ARBA00023163"/>
    </source>
</evidence>
<keyword evidence="5" id="KW-0802">TPR repeat</keyword>
<keyword evidence="2" id="KW-0805">Transcription regulation</keyword>
<dbReference type="EMBL" id="BOMY01000038">
    <property type="protein sequence ID" value="GIF23131.1"/>
    <property type="molecule type" value="Genomic_DNA"/>
</dbReference>
<evidence type="ECO:0000256" key="5">
    <source>
        <dbReference type="PROSITE-ProRule" id="PRU00339"/>
    </source>
</evidence>
<dbReference type="InterPro" id="IPR036388">
    <property type="entry name" value="WH-like_DNA-bd_sf"/>
</dbReference>
<keyword evidence="3" id="KW-0238">DNA-binding</keyword>
<dbReference type="InterPro" id="IPR011990">
    <property type="entry name" value="TPR-like_helical_dom_sf"/>
</dbReference>
<feature type="domain" description="Bacterial transcriptional activator" evidence="7">
    <location>
        <begin position="101"/>
        <end position="243"/>
    </location>
</feature>
<evidence type="ECO:0000256" key="2">
    <source>
        <dbReference type="ARBA" id="ARBA00023015"/>
    </source>
</evidence>
<dbReference type="InterPro" id="IPR019734">
    <property type="entry name" value="TPR_rpt"/>
</dbReference>
<feature type="domain" description="OmpR/PhoB-type" evidence="6">
    <location>
        <begin position="21"/>
        <end position="94"/>
    </location>
</feature>
<dbReference type="SMART" id="SM01043">
    <property type="entry name" value="BTAD"/>
    <property type="match status" value="1"/>
</dbReference>
<dbReference type="GO" id="GO:0003677">
    <property type="term" value="F:DNA binding"/>
    <property type="evidence" value="ECO:0007669"/>
    <property type="project" value="UniProtKB-KW"/>
</dbReference>
<dbReference type="InterPro" id="IPR005158">
    <property type="entry name" value="BTAD"/>
</dbReference>
<dbReference type="SMART" id="SM00862">
    <property type="entry name" value="Trans_reg_C"/>
    <property type="match status" value="1"/>
</dbReference>
<dbReference type="SUPFAM" id="SSF46894">
    <property type="entry name" value="C-terminal effector domain of the bipartite response regulators"/>
    <property type="match status" value="1"/>
</dbReference>
<gene>
    <name evidence="8" type="ORF">Ate02nite_58610</name>
</gene>
<dbReference type="Gene3D" id="1.25.40.10">
    <property type="entry name" value="Tetratricopeptide repeat domain"/>
    <property type="match status" value="2"/>
</dbReference>
<comment type="caution">
    <text evidence="8">The sequence shown here is derived from an EMBL/GenBank/DDBJ whole genome shotgun (WGS) entry which is preliminary data.</text>
</comment>
<evidence type="ECO:0000259" key="7">
    <source>
        <dbReference type="SMART" id="SM01043"/>
    </source>
</evidence>
<evidence type="ECO:0000313" key="9">
    <source>
        <dbReference type="Proteomes" id="UP000623608"/>
    </source>
</evidence>
<dbReference type="GO" id="GO:0006355">
    <property type="term" value="P:regulation of DNA-templated transcription"/>
    <property type="evidence" value="ECO:0007669"/>
    <property type="project" value="InterPro"/>
</dbReference>
<dbReference type="PRINTS" id="PR00364">
    <property type="entry name" value="DISEASERSIST"/>
</dbReference>
<evidence type="ECO:0000256" key="3">
    <source>
        <dbReference type="ARBA" id="ARBA00023125"/>
    </source>
</evidence>
<dbReference type="GO" id="GO:0043531">
    <property type="term" value="F:ADP binding"/>
    <property type="evidence" value="ECO:0007669"/>
    <property type="project" value="InterPro"/>
</dbReference>
<sequence>MREEPSVGVRLLGPVDVRVAGRAPRLSGLRRKAVLAVLALHRGEPVGSERLVDIVWGPNPPASVASALQNTVSYLRGLLGDRSRIPNGAGGYRLSLPPGAIDLERAESLIRARTTDADPRERVTRLRTALGLWRGESLADVADVDWLAEQARQLEQLRATAGVSLIDARMALGEHADVVLELQQAAQTHPYREDLYRQLILALYRCGRQADALAAYQRLRDAMRDELGIEPGPALRDLEVAVLRQDPALDLVVPITASAPAPRPAQLPHAPRTFAARTVELARLDETTSGLTVISGTAGVGKTTLAVHWANRAADAYPDGQLYVNLRGFDPGGQARPSDVLRGFLRALGVAVRDIPATVEEQIALYRTTMTGRRILVLLDNARDEDQVRPLLPGGTDALILVTSRNRLTGLVVAEGARAVPLKRPSAADARQILHRRLGPRRMAAAPGVVDDIIARCARLPLALAVAAAHAATDPSLSLAAVAGQLSEGLDSFPGGDPATDVRAVFSWSYRALSAPAAELFRLLGVFPAAPDFSLAGLASLAGLTPRQTRPLVAELVRNHLLSEISPGRYGCHDLLRAFAFSLGPEGDALARLLEHYLHTAYAAKCLYQPPRDPITLAPARPGVHLADLPGTAEAAAWFARELPALLAAVRLDPPESGWRPWQLAWTVSVHLERQGRWSDYAAVHQAGLAAADRADDRIGQAYAHFFLSRAARHRNREDDCHDHRDRAIALFRELGDPIGEAGVHLDRASADQADGRTADVLAHASRALELYRSAGFRSGIGHALSDLAWMHLSHDNLAEVRDLAEQGLALHLENGDGRAQADTWDTLGSLHIRQGDLRRGVECYERAILLYHQLADPYNEADSLTALATDLAGAGAAAEAHQAQLRATALLPHLARSESSRIRQKVSTVELLTMELSTQSR</sequence>
<comment type="similarity">
    <text evidence="1">Belongs to the AfsR/DnrI/RedD regulatory family.</text>
</comment>
<evidence type="ECO:0000259" key="6">
    <source>
        <dbReference type="SMART" id="SM00862"/>
    </source>
</evidence>
<dbReference type="SUPFAM" id="SSF48452">
    <property type="entry name" value="TPR-like"/>
    <property type="match status" value="3"/>
</dbReference>
<dbReference type="PROSITE" id="PS50005">
    <property type="entry name" value="TPR"/>
    <property type="match status" value="1"/>
</dbReference>
<dbReference type="InterPro" id="IPR027417">
    <property type="entry name" value="P-loop_NTPase"/>
</dbReference>
<evidence type="ECO:0000256" key="1">
    <source>
        <dbReference type="ARBA" id="ARBA00005820"/>
    </source>
</evidence>
<name>A0A919NQA9_9ACTN</name>
<keyword evidence="9" id="KW-1185">Reference proteome</keyword>
<protein>
    <submittedName>
        <fullName evidence="8">SARP family transcriptional regulator</fullName>
    </submittedName>
</protein>
<dbReference type="SUPFAM" id="SSF52540">
    <property type="entry name" value="P-loop containing nucleoside triphosphate hydrolases"/>
    <property type="match status" value="1"/>
</dbReference>
<keyword evidence="4" id="KW-0804">Transcription</keyword>
<dbReference type="AlphaFoldDB" id="A0A919NQA9"/>
<dbReference type="PANTHER" id="PTHR35807">
    <property type="entry name" value="TRANSCRIPTIONAL REGULATOR REDD-RELATED"/>
    <property type="match status" value="1"/>
</dbReference>
<dbReference type="GO" id="GO:0000160">
    <property type="term" value="P:phosphorelay signal transduction system"/>
    <property type="evidence" value="ECO:0007669"/>
    <property type="project" value="InterPro"/>
</dbReference>
<dbReference type="InterPro" id="IPR051677">
    <property type="entry name" value="AfsR-DnrI-RedD_regulator"/>
</dbReference>
<dbReference type="CDD" id="cd15831">
    <property type="entry name" value="BTAD"/>
    <property type="match status" value="1"/>
</dbReference>
<organism evidence="8 9">
    <name type="scientific">Paractinoplanes tereljensis</name>
    <dbReference type="NCBI Taxonomy" id="571912"/>
    <lineage>
        <taxon>Bacteria</taxon>
        <taxon>Bacillati</taxon>
        <taxon>Actinomycetota</taxon>
        <taxon>Actinomycetes</taxon>
        <taxon>Micromonosporales</taxon>
        <taxon>Micromonosporaceae</taxon>
        <taxon>Paractinoplanes</taxon>
    </lineage>
</organism>
<dbReference type="Pfam" id="PF03704">
    <property type="entry name" value="BTAD"/>
    <property type="match status" value="1"/>
</dbReference>
<evidence type="ECO:0000313" key="8">
    <source>
        <dbReference type="EMBL" id="GIF23131.1"/>
    </source>
</evidence>
<dbReference type="Gene3D" id="3.40.50.300">
    <property type="entry name" value="P-loop containing nucleotide triphosphate hydrolases"/>
    <property type="match status" value="1"/>
</dbReference>
<feature type="repeat" description="TPR" evidence="5">
    <location>
        <begin position="822"/>
        <end position="855"/>
    </location>
</feature>
<dbReference type="Proteomes" id="UP000623608">
    <property type="component" value="Unassembled WGS sequence"/>
</dbReference>
<dbReference type="RefSeq" id="WP_203811037.1">
    <property type="nucleotide sequence ID" value="NZ_BOMY01000038.1"/>
</dbReference>
<dbReference type="Gene3D" id="1.10.10.10">
    <property type="entry name" value="Winged helix-like DNA-binding domain superfamily/Winged helix DNA-binding domain"/>
    <property type="match status" value="1"/>
</dbReference>
<reference evidence="8" key="1">
    <citation type="submission" date="2021-01" db="EMBL/GenBank/DDBJ databases">
        <title>Whole genome shotgun sequence of Actinoplanes tereljensis NBRC 105297.</title>
        <authorList>
            <person name="Komaki H."/>
            <person name="Tamura T."/>
        </authorList>
    </citation>
    <scope>NUCLEOTIDE SEQUENCE</scope>
    <source>
        <strain evidence="8">NBRC 105297</strain>
    </source>
</reference>
<dbReference type="PANTHER" id="PTHR35807:SF1">
    <property type="entry name" value="TRANSCRIPTIONAL REGULATOR REDD"/>
    <property type="match status" value="1"/>
</dbReference>